<comment type="subcellular location">
    <subcellularLocation>
        <location evidence="1">Cytoplasm</location>
        <location evidence="1">Cytoskeleton</location>
    </subcellularLocation>
</comment>
<keyword evidence="9" id="KW-1185">Reference proteome</keyword>
<sequence>MNTHFRRINIDQYDEDVLLPSGLYDPDPRSPAQVQADAQQKSSSVRGSLSRGNVAGALVTVLDRPAYGEGVNEAKAQTLSTLLLILNSTKTSDIPTLVRALSEEQQDTLMKYLYKGMASLGEEVNGSVLLGWHERLTEVAGVGCIVRVMTDRRTV</sequence>
<comment type="function">
    <text evidence="7">Functions as component of the Arp2/3 complex which is involved in regulation of actin polymerization and together with an activating nucleation-promoting factor (NPF) mediates the formation of branched actin networks. Arp2/3 complex plays a critical role in the control of cell morphogenesis via the modulation of cell polarity development.</text>
</comment>
<evidence type="ECO:0000313" key="8">
    <source>
        <dbReference type="EMBL" id="EJU05422.1"/>
    </source>
</evidence>
<dbReference type="OrthoDB" id="429520at2759"/>
<name>M5GEH1_DACPD</name>
<dbReference type="AlphaFoldDB" id="M5GEH1"/>
<evidence type="ECO:0000256" key="2">
    <source>
        <dbReference type="ARBA" id="ARBA00006084"/>
    </source>
</evidence>
<dbReference type="Gene3D" id="1.25.40.190">
    <property type="entry name" value="Actin-related protein 2/3 complex subunit 5"/>
    <property type="match status" value="1"/>
</dbReference>
<dbReference type="EMBL" id="JH795856">
    <property type="protein sequence ID" value="EJU05422.1"/>
    <property type="molecule type" value="Genomic_DNA"/>
</dbReference>
<accession>M5GEH1</accession>
<dbReference type="Pfam" id="PF04699">
    <property type="entry name" value="P16-Arc"/>
    <property type="match status" value="1"/>
</dbReference>
<protein>
    <recommendedName>
        <fullName evidence="5 7">Actin-related protein 2/3 complex subunit 5</fullName>
    </recommendedName>
</protein>
<evidence type="ECO:0000256" key="3">
    <source>
        <dbReference type="ARBA" id="ARBA00022490"/>
    </source>
</evidence>
<dbReference type="GO" id="GO:0030833">
    <property type="term" value="P:regulation of actin filament polymerization"/>
    <property type="evidence" value="ECO:0007669"/>
    <property type="project" value="InterPro"/>
</dbReference>
<evidence type="ECO:0000256" key="1">
    <source>
        <dbReference type="ARBA" id="ARBA00004245"/>
    </source>
</evidence>
<evidence type="ECO:0000313" key="9">
    <source>
        <dbReference type="Proteomes" id="UP000030653"/>
    </source>
</evidence>
<dbReference type="RefSeq" id="XP_040632316.1">
    <property type="nucleotide sequence ID" value="XM_040775682.1"/>
</dbReference>
<evidence type="ECO:0000256" key="6">
    <source>
        <dbReference type="ARBA" id="ARBA00060329"/>
    </source>
</evidence>
<dbReference type="GO" id="GO:0005885">
    <property type="term" value="C:Arp2/3 protein complex"/>
    <property type="evidence" value="ECO:0007669"/>
    <property type="project" value="InterPro"/>
</dbReference>
<comment type="similarity">
    <text evidence="2 7">Belongs to the ARPC5 family.</text>
</comment>
<dbReference type="HOGENOM" id="CLU_101888_2_0_1"/>
<organism evidence="8 9">
    <name type="scientific">Dacryopinax primogenitus (strain DJM 731)</name>
    <name type="common">Brown rot fungus</name>
    <dbReference type="NCBI Taxonomy" id="1858805"/>
    <lineage>
        <taxon>Eukaryota</taxon>
        <taxon>Fungi</taxon>
        <taxon>Dikarya</taxon>
        <taxon>Basidiomycota</taxon>
        <taxon>Agaricomycotina</taxon>
        <taxon>Dacrymycetes</taxon>
        <taxon>Dacrymycetales</taxon>
        <taxon>Dacrymycetaceae</taxon>
        <taxon>Dacryopinax</taxon>
    </lineage>
</organism>
<dbReference type="OMA" id="LWHEKAF"/>
<dbReference type="InterPro" id="IPR036743">
    <property type="entry name" value="ARPC5_sf"/>
</dbReference>
<dbReference type="InterPro" id="IPR006789">
    <property type="entry name" value="ARPC5"/>
</dbReference>
<dbReference type="STRING" id="1858805.M5GEH1"/>
<gene>
    <name evidence="8" type="ORF">DACRYDRAFT_61921</name>
</gene>
<dbReference type="GeneID" id="63690744"/>
<evidence type="ECO:0000256" key="5">
    <source>
        <dbReference type="ARBA" id="ARBA00040214"/>
    </source>
</evidence>
<keyword evidence="4 7" id="KW-0206">Cytoskeleton</keyword>
<dbReference type="FunFam" id="1.25.40.190:FF:000003">
    <property type="entry name" value="Actin-related protein 2/3 complex subunit 5"/>
    <property type="match status" value="1"/>
</dbReference>
<evidence type="ECO:0000256" key="7">
    <source>
        <dbReference type="RuleBase" id="RU004301"/>
    </source>
</evidence>
<dbReference type="GO" id="GO:0034314">
    <property type="term" value="P:Arp2/3 complex-mediated actin nucleation"/>
    <property type="evidence" value="ECO:0007669"/>
    <property type="project" value="InterPro"/>
</dbReference>
<dbReference type="Proteomes" id="UP000030653">
    <property type="component" value="Unassembled WGS sequence"/>
</dbReference>
<dbReference type="SUPFAM" id="SSF69103">
    <property type="entry name" value="Arp2/3 complex 16 kDa subunit ARPC5"/>
    <property type="match status" value="1"/>
</dbReference>
<dbReference type="PANTHER" id="PTHR12644">
    <property type="entry name" value="ARP2/3 COMPLEX 16 KD SUBUNIT P16-ARC"/>
    <property type="match status" value="1"/>
</dbReference>
<proteinExistence type="inferred from homology"/>
<evidence type="ECO:0000256" key="4">
    <source>
        <dbReference type="ARBA" id="ARBA00023212"/>
    </source>
</evidence>
<reference evidence="8 9" key="1">
    <citation type="journal article" date="2012" name="Science">
        <title>The Paleozoic origin of enzymatic lignin decomposition reconstructed from 31 fungal genomes.</title>
        <authorList>
            <person name="Floudas D."/>
            <person name="Binder M."/>
            <person name="Riley R."/>
            <person name="Barry K."/>
            <person name="Blanchette R.A."/>
            <person name="Henrissat B."/>
            <person name="Martinez A.T."/>
            <person name="Otillar R."/>
            <person name="Spatafora J.W."/>
            <person name="Yadav J.S."/>
            <person name="Aerts A."/>
            <person name="Benoit I."/>
            <person name="Boyd A."/>
            <person name="Carlson A."/>
            <person name="Copeland A."/>
            <person name="Coutinho P.M."/>
            <person name="de Vries R.P."/>
            <person name="Ferreira P."/>
            <person name="Findley K."/>
            <person name="Foster B."/>
            <person name="Gaskell J."/>
            <person name="Glotzer D."/>
            <person name="Gorecki P."/>
            <person name="Heitman J."/>
            <person name="Hesse C."/>
            <person name="Hori C."/>
            <person name="Igarashi K."/>
            <person name="Jurgens J.A."/>
            <person name="Kallen N."/>
            <person name="Kersten P."/>
            <person name="Kohler A."/>
            <person name="Kuees U."/>
            <person name="Kumar T.K.A."/>
            <person name="Kuo A."/>
            <person name="LaButti K."/>
            <person name="Larrondo L.F."/>
            <person name="Lindquist E."/>
            <person name="Ling A."/>
            <person name="Lombard V."/>
            <person name="Lucas S."/>
            <person name="Lundell T."/>
            <person name="Martin R."/>
            <person name="McLaughlin D.J."/>
            <person name="Morgenstern I."/>
            <person name="Morin E."/>
            <person name="Murat C."/>
            <person name="Nagy L.G."/>
            <person name="Nolan M."/>
            <person name="Ohm R.A."/>
            <person name="Patyshakuliyeva A."/>
            <person name="Rokas A."/>
            <person name="Ruiz-Duenas F.J."/>
            <person name="Sabat G."/>
            <person name="Salamov A."/>
            <person name="Samejima M."/>
            <person name="Schmutz J."/>
            <person name="Slot J.C."/>
            <person name="St John F."/>
            <person name="Stenlid J."/>
            <person name="Sun H."/>
            <person name="Sun S."/>
            <person name="Syed K."/>
            <person name="Tsang A."/>
            <person name="Wiebenga A."/>
            <person name="Young D."/>
            <person name="Pisabarro A."/>
            <person name="Eastwood D.C."/>
            <person name="Martin F."/>
            <person name="Cullen D."/>
            <person name="Grigoriev I.V."/>
            <person name="Hibbett D.S."/>
        </authorList>
    </citation>
    <scope>NUCLEOTIDE SEQUENCE [LARGE SCALE GENOMIC DNA]</scope>
    <source>
        <strain evidence="8 9">DJM-731 SS1</strain>
    </source>
</reference>
<dbReference type="GO" id="GO:0044396">
    <property type="term" value="P:actin cortical patch organization"/>
    <property type="evidence" value="ECO:0007669"/>
    <property type="project" value="UniProtKB-ARBA"/>
</dbReference>
<comment type="function">
    <text evidence="6">Functions as a component of the Arp2/3 complex which is involved in regulation of actin polymerization and together with an activating nucleation-promoting factor (NPF) mediates the formation of branched actin networks.</text>
</comment>
<dbReference type="PIRSF" id="PIRSF039096">
    <property type="entry name" value="p16-ARC"/>
    <property type="match status" value="1"/>
</dbReference>
<keyword evidence="3" id="KW-0963">Cytoplasm</keyword>